<dbReference type="SUPFAM" id="SSF51735">
    <property type="entry name" value="NAD(P)-binding Rossmann-fold domains"/>
    <property type="match status" value="1"/>
</dbReference>
<gene>
    <name evidence="7" type="ORF">ACFFNX_51650</name>
</gene>
<dbReference type="RefSeq" id="WP_378213855.1">
    <property type="nucleotide sequence ID" value="NZ_JBHLZP010001209.1"/>
</dbReference>
<dbReference type="Pfam" id="PF00107">
    <property type="entry name" value="ADH_zinc_N"/>
    <property type="match status" value="1"/>
</dbReference>
<evidence type="ECO:0000256" key="2">
    <source>
        <dbReference type="ARBA" id="ARBA00008072"/>
    </source>
</evidence>
<dbReference type="InterPro" id="IPR013149">
    <property type="entry name" value="ADH-like_C"/>
</dbReference>
<evidence type="ECO:0000256" key="3">
    <source>
        <dbReference type="ARBA" id="ARBA00022723"/>
    </source>
</evidence>
<dbReference type="Gene3D" id="3.40.50.720">
    <property type="entry name" value="NAD(P)-binding Rossmann-like Domain"/>
    <property type="match status" value="1"/>
</dbReference>
<evidence type="ECO:0000313" key="8">
    <source>
        <dbReference type="Proteomes" id="UP001589627"/>
    </source>
</evidence>
<proteinExistence type="inferred from homology"/>
<dbReference type="PANTHER" id="PTHR43161">
    <property type="entry name" value="SORBITOL DEHYDROGENASE"/>
    <property type="match status" value="1"/>
</dbReference>
<comment type="cofactor">
    <cofactor evidence="1">
        <name>Zn(2+)</name>
        <dbReference type="ChEBI" id="CHEBI:29105"/>
    </cofactor>
</comment>
<comment type="similarity">
    <text evidence="2">Belongs to the zinc-containing alcohol dehydrogenase family.</text>
</comment>
<feature type="domain" description="Alcohol dehydrogenase-like C-terminal" evidence="6">
    <location>
        <begin position="8"/>
        <end position="86"/>
    </location>
</feature>
<dbReference type="Gene3D" id="3.90.180.10">
    <property type="entry name" value="Medium-chain alcohol dehydrogenases, catalytic domain"/>
    <property type="match status" value="1"/>
</dbReference>
<reference evidence="7 8" key="1">
    <citation type="submission" date="2024-09" db="EMBL/GenBank/DDBJ databases">
        <authorList>
            <person name="Sun Q."/>
            <person name="Mori K."/>
        </authorList>
    </citation>
    <scope>NUCLEOTIDE SEQUENCE [LARGE SCALE GENOMIC DNA]</scope>
    <source>
        <strain evidence="7 8">TBRC 0563</strain>
    </source>
</reference>
<keyword evidence="8" id="KW-1185">Reference proteome</keyword>
<evidence type="ECO:0000256" key="5">
    <source>
        <dbReference type="ARBA" id="ARBA00023002"/>
    </source>
</evidence>
<name>A0ABV5YZW8_9ACTN</name>
<feature type="non-terminal residue" evidence="7">
    <location>
        <position position="1"/>
    </location>
</feature>
<evidence type="ECO:0000259" key="6">
    <source>
        <dbReference type="Pfam" id="PF00107"/>
    </source>
</evidence>
<keyword evidence="5" id="KW-0560">Oxidoreductase</keyword>
<evidence type="ECO:0000256" key="4">
    <source>
        <dbReference type="ARBA" id="ARBA00022833"/>
    </source>
</evidence>
<evidence type="ECO:0000313" key="7">
    <source>
        <dbReference type="EMBL" id="MFB9840626.1"/>
    </source>
</evidence>
<organism evidence="7 8">
    <name type="scientific">Actinoallomurus acaciae</name>
    <dbReference type="NCBI Taxonomy" id="502577"/>
    <lineage>
        <taxon>Bacteria</taxon>
        <taxon>Bacillati</taxon>
        <taxon>Actinomycetota</taxon>
        <taxon>Actinomycetes</taxon>
        <taxon>Streptosporangiales</taxon>
        <taxon>Thermomonosporaceae</taxon>
        <taxon>Actinoallomurus</taxon>
    </lineage>
</organism>
<sequence length="126" mass="12499">AGGPVPGQVHDVLDGPASVAVDAVGVSATMADALAATAPGARVVLVGMGSPRLDLAAYAISTEERDLIGTFSYPAAEFAAVAEWVAGAPEDLAGLIERQVSLAEAPGVFAALAEDLSVAGKVLVRC</sequence>
<comment type="caution">
    <text evidence="7">The sequence shown here is derived from an EMBL/GenBank/DDBJ whole genome shotgun (WGS) entry which is preliminary data.</text>
</comment>
<dbReference type="EMBL" id="JBHLZP010001209">
    <property type="protein sequence ID" value="MFB9840626.1"/>
    <property type="molecule type" value="Genomic_DNA"/>
</dbReference>
<protein>
    <submittedName>
        <fullName evidence="7">Zinc-binding dehydrogenase</fullName>
    </submittedName>
</protein>
<evidence type="ECO:0000256" key="1">
    <source>
        <dbReference type="ARBA" id="ARBA00001947"/>
    </source>
</evidence>
<accession>A0ABV5YZW8</accession>
<dbReference type="InterPro" id="IPR036291">
    <property type="entry name" value="NAD(P)-bd_dom_sf"/>
</dbReference>
<dbReference type="Proteomes" id="UP001589627">
    <property type="component" value="Unassembled WGS sequence"/>
</dbReference>
<keyword evidence="4" id="KW-0862">Zinc</keyword>
<keyword evidence="3" id="KW-0479">Metal-binding</keyword>